<reference evidence="1" key="2">
    <citation type="submission" date="2019-01" db="UniProtKB">
        <authorList>
            <consortium name="EnsemblPlants"/>
        </authorList>
    </citation>
    <scope>IDENTIFICATION</scope>
    <source>
        <strain evidence="1">cv. Heinz 1706</strain>
    </source>
</reference>
<dbReference type="InParanoid" id="A0A3Q7FHI0"/>
<name>A0A3Q7FHI0_SOLLC</name>
<organism evidence="1">
    <name type="scientific">Solanum lycopersicum</name>
    <name type="common">Tomato</name>
    <name type="synonym">Lycopersicon esculentum</name>
    <dbReference type="NCBI Taxonomy" id="4081"/>
    <lineage>
        <taxon>Eukaryota</taxon>
        <taxon>Viridiplantae</taxon>
        <taxon>Streptophyta</taxon>
        <taxon>Embryophyta</taxon>
        <taxon>Tracheophyta</taxon>
        <taxon>Spermatophyta</taxon>
        <taxon>Magnoliopsida</taxon>
        <taxon>eudicotyledons</taxon>
        <taxon>Gunneridae</taxon>
        <taxon>Pentapetalae</taxon>
        <taxon>asterids</taxon>
        <taxon>lamiids</taxon>
        <taxon>Solanales</taxon>
        <taxon>Solanaceae</taxon>
        <taxon>Solanoideae</taxon>
        <taxon>Solaneae</taxon>
        <taxon>Solanum</taxon>
        <taxon>Solanum subgen. Lycopersicon</taxon>
    </lineage>
</organism>
<proteinExistence type="predicted"/>
<dbReference type="AlphaFoldDB" id="A0A3Q7FHI0"/>
<dbReference type="Gramene" id="Solyc03g053060.2.1">
    <property type="protein sequence ID" value="Solyc03g053060.2.1"/>
    <property type="gene ID" value="Solyc03g053060.2"/>
</dbReference>
<dbReference type="PaxDb" id="4081-Solyc03g053060.1.1"/>
<evidence type="ECO:0000313" key="1">
    <source>
        <dbReference type="EnsemblPlants" id="Solyc03g053060.2.1"/>
    </source>
</evidence>
<keyword evidence="2" id="KW-1185">Reference proteome</keyword>
<reference evidence="1" key="1">
    <citation type="journal article" date="2012" name="Nature">
        <title>The tomato genome sequence provides insights into fleshy fruit evolution.</title>
        <authorList>
            <consortium name="Tomato Genome Consortium"/>
        </authorList>
    </citation>
    <scope>NUCLEOTIDE SEQUENCE [LARGE SCALE GENOMIC DNA]</scope>
    <source>
        <strain evidence="1">cv. Heinz 1706</strain>
    </source>
</reference>
<sequence length="29" mass="3167">MEMGSELSKAVVPSIVQKILIDGLSMNYI</sequence>
<accession>A0A3Q7FHI0</accession>
<dbReference type="EnsemblPlants" id="Solyc03g053060.2.1">
    <property type="protein sequence ID" value="Solyc03g053060.2.1"/>
    <property type="gene ID" value="Solyc03g053060.2"/>
</dbReference>
<protein>
    <submittedName>
        <fullName evidence="1">Uncharacterized protein</fullName>
    </submittedName>
</protein>
<dbReference type="Proteomes" id="UP000004994">
    <property type="component" value="Chromosome 3"/>
</dbReference>
<evidence type="ECO:0000313" key="2">
    <source>
        <dbReference type="Proteomes" id="UP000004994"/>
    </source>
</evidence>